<dbReference type="AlphaFoldDB" id="A0A2I9DAG3"/>
<protein>
    <submittedName>
        <fullName evidence="1">Uncharacterized protein</fullName>
    </submittedName>
</protein>
<sequence>MGTRNMGADISRLTARIVVGVHCPVQVLLPIREEGHDCQKQAQQNESYHAAPPITILARVVMEK</sequence>
<dbReference type="EMBL" id="BFAG01000019">
    <property type="protein sequence ID" value="GBF07926.1"/>
    <property type="molecule type" value="Genomic_DNA"/>
</dbReference>
<organism evidence="1 2">
    <name type="scientific">Deinococcus aerius</name>
    <dbReference type="NCBI Taxonomy" id="200253"/>
    <lineage>
        <taxon>Bacteria</taxon>
        <taxon>Thermotogati</taxon>
        <taxon>Deinococcota</taxon>
        <taxon>Deinococci</taxon>
        <taxon>Deinococcales</taxon>
        <taxon>Deinococcaceae</taxon>
        <taxon>Deinococcus</taxon>
    </lineage>
</organism>
<gene>
    <name evidence="1" type="ORF">DAERI_190059</name>
</gene>
<evidence type="ECO:0000313" key="1">
    <source>
        <dbReference type="EMBL" id="GBF07926.1"/>
    </source>
</evidence>
<proteinExistence type="predicted"/>
<dbReference type="Proteomes" id="UP000236569">
    <property type="component" value="Unassembled WGS sequence"/>
</dbReference>
<accession>A0A2I9DAG3</accession>
<keyword evidence="2" id="KW-1185">Reference proteome</keyword>
<evidence type="ECO:0000313" key="2">
    <source>
        <dbReference type="Proteomes" id="UP000236569"/>
    </source>
</evidence>
<name>A0A2I9DAG3_9DEIO</name>
<reference evidence="2" key="1">
    <citation type="submission" date="2018-01" db="EMBL/GenBank/DDBJ databases">
        <title>Draft Genome Sequence of the Radioresistant Bacterium Deinococcus aerius TR0125, Isolated from the Higher Atmosphere above Japan.</title>
        <authorList>
            <person name="Satoh K."/>
            <person name="Arai H."/>
            <person name="Sanzen T."/>
            <person name="Kawaguchi Y."/>
            <person name="Hayashi H."/>
            <person name="Yokobori S."/>
            <person name="Yamagishi A."/>
            <person name="Oono Y."/>
            <person name="Narumi I."/>
        </authorList>
    </citation>
    <scope>NUCLEOTIDE SEQUENCE [LARGE SCALE GENOMIC DNA]</scope>
    <source>
        <strain evidence="2">TR0125</strain>
    </source>
</reference>
<comment type="caution">
    <text evidence="1">The sequence shown here is derived from an EMBL/GenBank/DDBJ whole genome shotgun (WGS) entry which is preliminary data.</text>
</comment>